<keyword evidence="1" id="KW-0732">Signal</keyword>
<dbReference type="Proteomes" id="UP000433406">
    <property type="component" value="Unassembled WGS sequence"/>
</dbReference>
<dbReference type="RefSeq" id="WP_154617197.1">
    <property type="nucleotide sequence ID" value="NZ_CP053660.1"/>
</dbReference>
<dbReference type="AlphaFoldDB" id="A0A6I3JGX3"/>
<evidence type="ECO:0000256" key="1">
    <source>
        <dbReference type="SAM" id="SignalP"/>
    </source>
</evidence>
<dbReference type="EMBL" id="WLCI01000021">
    <property type="protein sequence ID" value="MTB97320.1"/>
    <property type="molecule type" value="Genomic_DNA"/>
</dbReference>
<evidence type="ECO:0000313" key="2">
    <source>
        <dbReference type="EMBL" id="MTB97320.1"/>
    </source>
</evidence>
<accession>A0A6I3JGX3</accession>
<feature type="signal peptide" evidence="1">
    <location>
        <begin position="1"/>
        <end position="30"/>
    </location>
</feature>
<reference evidence="2 3" key="1">
    <citation type="submission" date="2019-10" db="EMBL/GenBank/DDBJ databases">
        <title>Nocardioides novel species isolated from the excrement of Marmot.</title>
        <authorList>
            <person name="Zhang G."/>
        </authorList>
    </citation>
    <scope>NUCLEOTIDE SEQUENCE [LARGE SCALE GENOMIC DNA]</scope>
    <source>
        <strain evidence="3">zg-579</strain>
    </source>
</reference>
<feature type="chain" id="PRO_5039189176" description="DUF3558 domain-containing protein" evidence="1">
    <location>
        <begin position="31"/>
        <end position="387"/>
    </location>
</feature>
<evidence type="ECO:0000313" key="3">
    <source>
        <dbReference type="Proteomes" id="UP000433406"/>
    </source>
</evidence>
<dbReference type="PROSITE" id="PS51257">
    <property type="entry name" value="PROKAR_LIPOPROTEIN"/>
    <property type="match status" value="1"/>
</dbReference>
<sequence>MLFSPMRRTLTAVPLALPLALLLAGCGVLSAEESYADRDWSAAPPVVADVPQVREPTAARTRANLRALDPCAIGAAGDADSTEPPGERTVCTALRSDGTVEVDTAARYYVEGSGPDAINALDSRDRVEIAGVAAWVGPGPTTAGGRSRSCAVVVPASLELALVIADAEPDCGAATAAAEAAIGDLGSMTRPGRDVTAPVFYAADEPDPGGVGGCAHLGDQRRWLCAPVDQDGVDVPADPVDLIRRGEVDPQVLCLPALEAARETAATDGRSWVAMTTTVSPQDRDERSSYDGPRQCTLVAAEDDGGGADANPATILVSARREPLGTQANTEVSGHPAYHAEIAGAWEIALTDPTEHGYLSVQVLDTERSEPTWAEDLVEDLVRRTLG</sequence>
<gene>
    <name evidence="2" type="ORF">GGQ22_19830</name>
</gene>
<keyword evidence="3" id="KW-1185">Reference proteome</keyword>
<name>A0A6I3JGX3_9ACTN</name>
<protein>
    <recommendedName>
        <fullName evidence="4">DUF3558 domain-containing protein</fullName>
    </recommendedName>
</protein>
<proteinExistence type="predicted"/>
<evidence type="ECO:0008006" key="4">
    <source>
        <dbReference type="Google" id="ProtNLM"/>
    </source>
</evidence>
<comment type="caution">
    <text evidence="2">The sequence shown here is derived from an EMBL/GenBank/DDBJ whole genome shotgun (WGS) entry which is preliminary data.</text>
</comment>
<organism evidence="2 3">
    <name type="scientific">Nocardioides marmotae</name>
    <dbReference type="NCBI Taxonomy" id="2663857"/>
    <lineage>
        <taxon>Bacteria</taxon>
        <taxon>Bacillati</taxon>
        <taxon>Actinomycetota</taxon>
        <taxon>Actinomycetes</taxon>
        <taxon>Propionibacteriales</taxon>
        <taxon>Nocardioidaceae</taxon>
        <taxon>Nocardioides</taxon>
    </lineage>
</organism>